<reference evidence="2" key="3">
    <citation type="journal article" date="2021" name="PeerJ">
        <title>Extensive microbial diversity within the chicken gut microbiome revealed by metagenomics and culture.</title>
        <authorList>
            <person name="Gilroy R."/>
            <person name="Ravi A."/>
            <person name="Getino M."/>
            <person name="Pursley I."/>
            <person name="Horton D.L."/>
            <person name="Alikhan N.F."/>
            <person name="Baker D."/>
            <person name="Gharbi K."/>
            <person name="Hall N."/>
            <person name="Watson M."/>
            <person name="Adriaenssens E.M."/>
            <person name="Foster-Nyarko E."/>
            <person name="Jarju S."/>
            <person name="Secka A."/>
            <person name="Antonio M."/>
            <person name="Oren A."/>
            <person name="Chaudhuri R.R."/>
            <person name="La Ragione R."/>
            <person name="Hildebrand F."/>
            <person name="Pallen M.J."/>
        </authorList>
    </citation>
    <scope>NUCLEOTIDE SEQUENCE</scope>
    <source>
        <strain evidence="2">CHK175-13533</strain>
    </source>
</reference>
<dbReference type="Pfam" id="PF03597">
    <property type="entry name" value="FixS"/>
    <property type="match status" value="1"/>
</dbReference>
<dbReference type="InterPro" id="IPR004714">
    <property type="entry name" value="Cyt_oxidase_maturation_cbb3"/>
</dbReference>
<reference evidence="3 5" key="2">
    <citation type="submission" date="2020-03" db="EMBL/GenBank/DDBJ databases">
        <title>Genomic Encyclopedia of Type Strains, Phase IV (KMG-IV): sequencing the most valuable type-strain genomes for metagenomic binning, comparative biology and taxonomic classification.</title>
        <authorList>
            <person name="Goeker M."/>
        </authorList>
    </citation>
    <scope>NUCLEOTIDE SEQUENCE [LARGE SCALE GENOMIC DNA]</scope>
    <source>
        <strain evidence="3 5">DSM 26613</strain>
    </source>
</reference>
<dbReference type="PANTHER" id="PTHR41532:SF1">
    <property type="entry name" value="FIXS PROTEIN"/>
    <property type="match status" value="1"/>
</dbReference>
<dbReference type="RefSeq" id="WP_077733549.1">
    <property type="nucleotide sequence ID" value="NZ_BMCQ01000002.1"/>
</dbReference>
<dbReference type="Proteomes" id="UP000700248">
    <property type="component" value="Unassembled WGS sequence"/>
</dbReference>
<reference evidence="1 4" key="1">
    <citation type="submission" date="2017-01" db="EMBL/GenBank/DDBJ databases">
        <title>Complete Genome Sequence of Paenalcaligenes hominis, Isolated from a paraplegic Patient with neurogenic bladder.</title>
        <authorList>
            <person name="Mukhopadhyay R."/>
            <person name="Joaquin J."/>
            <person name="Hogue R."/>
            <person name="Kilaru A."/>
            <person name="Jospin G."/>
            <person name="Mars K."/>
            <person name="Eisen J.A."/>
            <person name="Chaturvedi V."/>
        </authorList>
    </citation>
    <scope>NUCLEOTIDE SEQUENCE [LARGE SCALE GENOMIC DNA]</scope>
    <source>
        <strain evidence="1 4">15S00501</strain>
    </source>
</reference>
<dbReference type="STRING" id="643674.PAEH1_04375"/>
<protein>
    <submittedName>
        <fullName evidence="2">Cbb3-type cytochrome oxidase assembly protein CcoS</fullName>
    </submittedName>
    <submittedName>
        <fullName evidence="3">Cbb3-type cytochrome oxidase maturation protein</fullName>
    </submittedName>
    <submittedName>
        <fullName evidence="1">Cytochrome oxidase maturation protein, cbb3-type</fullName>
    </submittedName>
</protein>
<evidence type="ECO:0000313" key="1">
    <source>
        <dbReference type="EMBL" id="AQS50996.1"/>
    </source>
</evidence>
<reference evidence="2" key="4">
    <citation type="submission" date="2021-09" db="EMBL/GenBank/DDBJ databases">
        <authorList>
            <person name="Gilroy R."/>
        </authorList>
    </citation>
    <scope>NUCLEOTIDE SEQUENCE</scope>
    <source>
        <strain evidence="2">CHK175-13533</strain>
    </source>
</reference>
<organism evidence="1 4">
    <name type="scientific">Paenalcaligenes hominis</name>
    <dbReference type="NCBI Taxonomy" id="643674"/>
    <lineage>
        <taxon>Bacteria</taxon>
        <taxon>Pseudomonadati</taxon>
        <taxon>Pseudomonadota</taxon>
        <taxon>Betaproteobacteria</taxon>
        <taxon>Burkholderiales</taxon>
        <taxon>Alcaligenaceae</taxon>
        <taxon>Paenalcaligenes</taxon>
    </lineage>
</organism>
<dbReference type="PANTHER" id="PTHR41532">
    <property type="entry name" value="FIXS PROTEIN"/>
    <property type="match status" value="1"/>
</dbReference>
<gene>
    <name evidence="2" type="primary">ccoS</name>
    <name evidence="3" type="ORF">GGR41_000217</name>
    <name evidence="2" type="ORF">K8U84_04870</name>
    <name evidence="1" type="ORF">PAEH1_04375</name>
</gene>
<dbReference type="EMBL" id="DYTQ01000058">
    <property type="protein sequence ID" value="HJH23869.1"/>
    <property type="molecule type" value="Genomic_DNA"/>
</dbReference>
<dbReference type="EMBL" id="JAATIZ010000001">
    <property type="protein sequence ID" value="NJB63996.1"/>
    <property type="molecule type" value="Genomic_DNA"/>
</dbReference>
<dbReference type="KEGG" id="phn:PAEH1_04375"/>
<dbReference type="AlphaFoldDB" id="A0A1U9JZ03"/>
<evidence type="ECO:0000313" key="3">
    <source>
        <dbReference type="EMBL" id="NJB63996.1"/>
    </source>
</evidence>
<accession>A0A1U9JZ03</accession>
<evidence type="ECO:0000313" key="5">
    <source>
        <dbReference type="Proteomes" id="UP000783934"/>
    </source>
</evidence>
<name>A0A1U9JZ03_9BURK</name>
<evidence type="ECO:0000313" key="2">
    <source>
        <dbReference type="EMBL" id="HJH23869.1"/>
    </source>
</evidence>
<dbReference type="Proteomes" id="UP000189369">
    <property type="component" value="Chromosome"/>
</dbReference>
<dbReference type="OrthoDB" id="9802763at2"/>
<dbReference type="EMBL" id="CP019697">
    <property type="protein sequence ID" value="AQS50996.1"/>
    <property type="molecule type" value="Genomic_DNA"/>
</dbReference>
<dbReference type="NCBIfam" id="TIGR00847">
    <property type="entry name" value="ccoS"/>
    <property type="match status" value="1"/>
</dbReference>
<dbReference type="Proteomes" id="UP000783934">
    <property type="component" value="Unassembled WGS sequence"/>
</dbReference>
<proteinExistence type="predicted"/>
<sequence>MLDSMFLLIPLSLLFVLFIAVALWWAVFSGQFEDTNKKGESILEDDDSTDTNQK</sequence>
<keyword evidence="5" id="KW-1185">Reference proteome</keyword>
<evidence type="ECO:0000313" key="4">
    <source>
        <dbReference type="Proteomes" id="UP000189369"/>
    </source>
</evidence>